<name>A0A8J3PQN2_9ACTN</name>
<keyword evidence="13" id="KW-1185">Reference proteome</keyword>
<dbReference type="InterPro" id="IPR050814">
    <property type="entry name" value="Myo-inositol_Transporter"/>
</dbReference>
<keyword evidence="7 10" id="KW-1133">Transmembrane helix</keyword>
<feature type="transmembrane region" description="Helical" evidence="10">
    <location>
        <begin position="399"/>
        <end position="420"/>
    </location>
</feature>
<dbReference type="PANTHER" id="PTHR48020">
    <property type="entry name" value="PROTON MYO-INOSITOL COTRANSPORTER"/>
    <property type="match status" value="1"/>
</dbReference>
<evidence type="ECO:0000256" key="7">
    <source>
        <dbReference type="ARBA" id="ARBA00022989"/>
    </source>
</evidence>
<protein>
    <submittedName>
        <fullName evidence="12">Putative metabolite transport protein CsbC</fullName>
    </submittedName>
</protein>
<dbReference type="Proteomes" id="UP000653674">
    <property type="component" value="Unassembled WGS sequence"/>
</dbReference>
<keyword evidence="3 9" id="KW-0813">Transport</keyword>
<evidence type="ECO:0000256" key="4">
    <source>
        <dbReference type="ARBA" id="ARBA00022475"/>
    </source>
</evidence>
<dbReference type="PROSITE" id="PS00216">
    <property type="entry name" value="SUGAR_TRANSPORT_1"/>
    <property type="match status" value="2"/>
</dbReference>
<feature type="transmembrane region" description="Helical" evidence="10">
    <location>
        <begin position="72"/>
        <end position="92"/>
    </location>
</feature>
<dbReference type="InterPro" id="IPR020846">
    <property type="entry name" value="MFS_dom"/>
</dbReference>
<dbReference type="NCBIfam" id="TIGR00879">
    <property type="entry name" value="SP"/>
    <property type="match status" value="1"/>
</dbReference>
<evidence type="ECO:0000313" key="12">
    <source>
        <dbReference type="EMBL" id="GIG76286.1"/>
    </source>
</evidence>
<dbReference type="PRINTS" id="PR00171">
    <property type="entry name" value="SUGRTRNSPORT"/>
</dbReference>
<dbReference type="PROSITE" id="PS50850">
    <property type="entry name" value="MFS"/>
    <property type="match status" value="1"/>
</dbReference>
<gene>
    <name evidence="12" type="primary">csbC</name>
    <name evidence="12" type="ORF">Pfl04_46900</name>
</gene>
<dbReference type="EMBL" id="BONU01000050">
    <property type="protein sequence ID" value="GIG76286.1"/>
    <property type="molecule type" value="Genomic_DNA"/>
</dbReference>
<reference evidence="12" key="1">
    <citation type="submission" date="2021-01" db="EMBL/GenBank/DDBJ databases">
        <title>Whole genome shotgun sequence of Planosporangium flavigriseum NBRC 105377.</title>
        <authorList>
            <person name="Komaki H."/>
            <person name="Tamura T."/>
        </authorList>
    </citation>
    <scope>NUCLEOTIDE SEQUENCE</scope>
    <source>
        <strain evidence="12">NBRC 105377</strain>
    </source>
</reference>
<comment type="subcellular location">
    <subcellularLocation>
        <location evidence="1">Cell membrane</location>
        <topology evidence="1">Multi-pass membrane protein</topology>
    </subcellularLocation>
</comment>
<keyword evidence="5" id="KW-0762">Sugar transport</keyword>
<evidence type="ECO:0000256" key="9">
    <source>
        <dbReference type="RuleBase" id="RU003346"/>
    </source>
</evidence>
<feature type="transmembrane region" description="Helical" evidence="10">
    <location>
        <begin position="45"/>
        <end position="65"/>
    </location>
</feature>
<evidence type="ECO:0000256" key="5">
    <source>
        <dbReference type="ARBA" id="ARBA00022597"/>
    </source>
</evidence>
<dbReference type="PANTHER" id="PTHR48020:SF12">
    <property type="entry name" value="PROTON MYO-INOSITOL COTRANSPORTER"/>
    <property type="match status" value="1"/>
</dbReference>
<evidence type="ECO:0000256" key="3">
    <source>
        <dbReference type="ARBA" id="ARBA00022448"/>
    </source>
</evidence>
<dbReference type="SUPFAM" id="SSF103473">
    <property type="entry name" value="MFS general substrate transporter"/>
    <property type="match status" value="1"/>
</dbReference>
<feature type="domain" description="Major facilitator superfamily (MFS) profile" evidence="11">
    <location>
        <begin position="7"/>
        <end position="427"/>
    </location>
</feature>
<dbReference type="FunFam" id="1.20.1250.20:FF:000218">
    <property type="entry name" value="facilitated trehalose transporter Tret1"/>
    <property type="match status" value="1"/>
</dbReference>
<evidence type="ECO:0000256" key="10">
    <source>
        <dbReference type="SAM" id="Phobius"/>
    </source>
</evidence>
<dbReference type="InterPro" id="IPR003663">
    <property type="entry name" value="Sugar/inositol_transpt"/>
</dbReference>
<accession>A0A8J3PQN2</accession>
<dbReference type="PROSITE" id="PS00217">
    <property type="entry name" value="SUGAR_TRANSPORT_2"/>
    <property type="match status" value="1"/>
</dbReference>
<dbReference type="InterPro" id="IPR005828">
    <property type="entry name" value="MFS_sugar_transport-like"/>
</dbReference>
<dbReference type="Pfam" id="PF00083">
    <property type="entry name" value="Sugar_tr"/>
    <property type="match status" value="1"/>
</dbReference>
<feature type="transmembrane region" description="Helical" evidence="10">
    <location>
        <begin position="373"/>
        <end position="393"/>
    </location>
</feature>
<feature type="transmembrane region" description="Helical" evidence="10">
    <location>
        <begin position="333"/>
        <end position="361"/>
    </location>
</feature>
<comment type="similarity">
    <text evidence="2 9">Belongs to the major facilitator superfamily. Sugar transporter (TC 2.A.1.1) family.</text>
</comment>
<feature type="transmembrane region" description="Helical" evidence="10">
    <location>
        <begin position="9"/>
        <end position="33"/>
    </location>
</feature>
<keyword evidence="8 10" id="KW-0472">Membrane</keyword>
<comment type="caution">
    <text evidence="12">The sequence shown here is derived from an EMBL/GenBank/DDBJ whole genome shotgun (WGS) entry which is preliminary data.</text>
</comment>
<feature type="transmembrane region" description="Helical" evidence="10">
    <location>
        <begin position="159"/>
        <end position="180"/>
    </location>
</feature>
<dbReference type="AlphaFoldDB" id="A0A8J3PQN2"/>
<evidence type="ECO:0000259" key="11">
    <source>
        <dbReference type="PROSITE" id="PS50850"/>
    </source>
</evidence>
<organism evidence="12 13">
    <name type="scientific">Planosporangium flavigriseum</name>
    <dbReference type="NCBI Taxonomy" id="373681"/>
    <lineage>
        <taxon>Bacteria</taxon>
        <taxon>Bacillati</taxon>
        <taxon>Actinomycetota</taxon>
        <taxon>Actinomycetes</taxon>
        <taxon>Micromonosporales</taxon>
        <taxon>Micromonosporaceae</taxon>
        <taxon>Planosporangium</taxon>
    </lineage>
</organism>
<proteinExistence type="inferred from homology"/>
<feature type="transmembrane region" description="Helical" evidence="10">
    <location>
        <begin position="98"/>
        <end position="119"/>
    </location>
</feature>
<dbReference type="GO" id="GO:0005886">
    <property type="term" value="C:plasma membrane"/>
    <property type="evidence" value="ECO:0007669"/>
    <property type="project" value="UniProtKB-SubCell"/>
</dbReference>
<evidence type="ECO:0000256" key="1">
    <source>
        <dbReference type="ARBA" id="ARBA00004651"/>
    </source>
</evidence>
<evidence type="ECO:0000313" key="13">
    <source>
        <dbReference type="Proteomes" id="UP000653674"/>
    </source>
</evidence>
<keyword evidence="6 10" id="KW-0812">Transmembrane</keyword>
<evidence type="ECO:0000256" key="8">
    <source>
        <dbReference type="ARBA" id="ARBA00023136"/>
    </source>
</evidence>
<feature type="transmembrane region" description="Helical" evidence="10">
    <location>
        <begin position="131"/>
        <end position="153"/>
    </location>
</feature>
<feature type="transmembrane region" description="Helical" evidence="10">
    <location>
        <begin position="274"/>
        <end position="298"/>
    </location>
</feature>
<keyword evidence="4" id="KW-1003">Cell membrane</keyword>
<dbReference type="InterPro" id="IPR005829">
    <property type="entry name" value="Sugar_transporter_CS"/>
</dbReference>
<sequence length="453" mass="48619">MWPILGPSLVAAIGGFLFGYDTGVISAALLYLGPAFHLSDPLKQVVVASLLLGAIAGVLVAGPLVDRFGRRRMLMVAAAVFAAGALTAGFATHVSVLIAARFVLGVAIGTASLVVPTYIAEMAPRAIRGRLVSLQQLMITVGIFISYLVGYAFAPSGGWRWMLGLAVVPAVVMLAGLVGLSESPRWLLTRGREAEARAVMLRTRSPREAEEEIAEIRRMTEVERRLTFRDLLTPQLRPAILLGVAIAATNQLVGVNAIIYYTPTLLTRSGFGPAAAILSTVGIGLVNMIVTIMALLLVDRIGRRPLLLIGTVVLVLDLIFLGALYLLPAQAGAVRWFLVGALCVYIAAFAASLGLGIWLINSEIFPTEVRGKAAGFGTVTHWGLDFLISLTVLTTISMLTATGLFWMYAVFGILGFIYLYRRLPETKGRSLEDIEGTLRARGEVRRPPRPRVA</sequence>
<dbReference type="Gene3D" id="1.20.1250.20">
    <property type="entry name" value="MFS general substrate transporter like domains"/>
    <property type="match status" value="1"/>
</dbReference>
<feature type="transmembrane region" description="Helical" evidence="10">
    <location>
        <begin position="239"/>
        <end position="262"/>
    </location>
</feature>
<dbReference type="InterPro" id="IPR036259">
    <property type="entry name" value="MFS_trans_sf"/>
</dbReference>
<evidence type="ECO:0000256" key="6">
    <source>
        <dbReference type="ARBA" id="ARBA00022692"/>
    </source>
</evidence>
<feature type="transmembrane region" description="Helical" evidence="10">
    <location>
        <begin position="305"/>
        <end position="327"/>
    </location>
</feature>
<dbReference type="GO" id="GO:0022857">
    <property type="term" value="F:transmembrane transporter activity"/>
    <property type="evidence" value="ECO:0007669"/>
    <property type="project" value="InterPro"/>
</dbReference>
<evidence type="ECO:0000256" key="2">
    <source>
        <dbReference type="ARBA" id="ARBA00010992"/>
    </source>
</evidence>